<dbReference type="Proteomes" id="UP001500064">
    <property type="component" value="Unassembled WGS sequence"/>
</dbReference>
<evidence type="ECO:0000313" key="3">
    <source>
        <dbReference type="Proteomes" id="UP001500064"/>
    </source>
</evidence>
<feature type="compositionally biased region" description="Basic and acidic residues" evidence="1">
    <location>
        <begin position="17"/>
        <end position="30"/>
    </location>
</feature>
<gene>
    <name evidence="2" type="ORF">GCM10009733_017310</name>
</gene>
<organism evidence="2 3">
    <name type="scientific">Nonomuraea maheshkhaliensis</name>
    <dbReference type="NCBI Taxonomy" id="419590"/>
    <lineage>
        <taxon>Bacteria</taxon>
        <taxon>Bacillati</taxon>
        <taxon>Actinomycetota</taxon>
        <taxon>Actinomycetes</taxon>
        <taxon>Streptosporangiales</taxon>
        <taxon>Streptosporangiaceae</taxon>
        <taxon>Nonomuraea</taxon>
    </lineage>
</organism>
<name>A0ABN2EXJ5_9ACTN</name>
<dbReference type="EMBL" id="BAAAMU010000009">
    <property type="protein sequence ID" value="GAA1621301.1"/>
    <property type="molecule type" value="Genomic_DNA"/>
</dbReference>
<sequence length="56" mass="6192">MTCCAQDEVAVGTAPPDRIEPGEKVSRRAESCDLSISMGTEGEVAHRRLRKFRENT</sequence>
<keyword evidence="3" id="KW-1185">Reference proteome</keyword>
<protein>
    <submittedName>
        <fullName evidence="2">Uncharacterized protein</fullName>
    </submittedName>
</protein>
<evidence type="ECO:0000256" key="1">
    <source>
        <dbReference type="SAM" id="MobiDB-lite"/>
    </source>
</evidence>
<proteinExistence type="predicted"/>
<comment type="caution">
    <text evidence="2">The sequence shown here is derived from an EMBL/GenBank/DDBJ whole genome shotgun (WGS) entry which is preliminary data.</text>
</comment>
<feature type="region of interest" description="Disordered" evidence="1">
    <location>
        <begin position="1"/>
        <end position="30"/>
    </location>
</feature>
<accession>A0ABN2EXJ5</accession>
<evidence type="ECO:0000313" key="2">
    <source>
        <dbReference type="EMBL" id="GAA1621301.1"/>
    </source>
</evidence>
<reference evidence="2 3" key="1">
    <citation type="journal article" date="2019" name="Int. J. Syst. Evol. Microbiol.">
        <title>The Global Catalogue of Microorganisms (GCM) 10K type strain sequencing project: providing services to taxonomists for standard genome sequencing and annotation.</title>
        <authorList>
            <consortium name="The Broad Institute Genomics Platform"/>
            <consortium name="The Broad Institute Genome Sequencing Center for Infectious Disease"/>
            <person name="Wu L."/>
            <person name="Ma J."/>
        </authorList>
    </citation>
    <scope>NUCLEOTIDE SEQUENCE [LARGE SCALE GENOMIC DNA]</scope>
    <source>
        <strain evidence="2 3">JCM 13929</strain>
    </source>
</reference>